<dbReference type="EMBL" id="DS990392">
    <property type="protein sequence ID" value="EFR46678.1"/>
    <property type="molecule type" value="Genomic_DNA"/>
</dbReference>
<reference evidence="2" key="3">
    <citation type="submission" date="2012-07" db="EMBL/GenBank/DDBJ databases">
        <authorList>
            <person name="Akiyama T."/>
            <person name="Takeshita N."/>
            <person name="Ohmagari N."/>
            <person name="Kirikae T."/>
        </authorList>
    </citation>
    <scope>NUCLEOTIDE SEQUENCE</scope>
    <source>
        <strain evidence="2">ATCC BAA-847</strain>
    </source>
</reference>
<dbReference type="Pfam" id="PF00884">
    <property type="entry name" value="Sulfatase"/>
    <property type="match status" value="1"/>
</dbReference>
<reference evidence="2 5" key="2">
    <citation type="journal article" date="2012" name="J. Bacteriol.">
        <title>Complete Genome Sequence of Helicobacter cinaedi Type Strain ATCC BAA-847.</title>
        <authorList>
            <person name="Miyoshi-Akiyama T."/>
            <person name="Takeshita N."/>
            <person name="Ohmagari N."/>
            <person name="Kirikae T."/>
        </authorList>
    </citation>
    <scope>NUCLEOTIDE SEQUENCE [LARGE SCALE GENOMIC DNA]</scope>
    <source>
        <strain evidence="2 5">ATCC BAA-847</strain>
    </source>
</reference>
<feature type="domain" description="Sulfatase N-terminal" evidence="1">
    <location>
        <begin position="47"/>
        <end position="346"/>
    </location>
</feature>
<reference evidence="4" key="4">
    <citation type="journal article" date="2014" name="Genome Announc.">
        <title>Draft genome sequences of six enterohepatic helicobacter species isolated from humans and one from rhesus macaques.</title>
        <authorList>
            <person name="Shen Z."/>
            <person name="Sheh A."/>
            <person name="Young S.K."/>
            <person name="Abouelliel A."/>
            <person name="Ward D.V."/>
            <person name="Earl A.M."/>
            <person name="Fox J.G."/>
        </authorList>
    </citation>
    <scope>NUCLEOTIDE SEQUENCE [LARGE SCALE GENOMIC DNA]</scope>
    <source>
        <strain evidence="4">CCUG 18818</strain>
    </source>
</reference>
<dbReference type="InterPro" id="IPR017850">
    <property type="entry name" value="Alkaline_phosphatase_core_sf"/>
</dbReference>
<dbReference type="InterPro" id="IPR000917">
    <property type="entry name" value="Sulfatase_N"/>
</dbReference>
<sequence length="476" mass="55032">MSSYYFIGIAHSLQDYAKYSHTQNIQDSNDMQPYEKELFSYSKTEKNIVVMVLDMFSGSHMYPLLEQFPEFKTNLDGFVLFDNAISTTNSTIHSIATLIGGEHYAVYNMNARKDNLTDSITEAFGVIGDTFVKNGYDVGYFMADLSTRFDKAKTYNNNITLIQNAHAYANYYYNSNPHIKERMSKQILAKKDGAKFLLLHTVLFRFAPELFFRSRIYNGGVWLLGDENLSNQQVALEFASSFYAFTHLHNTESKKPTFKYLHSLMTHLPYTLSFQNGECVPFTQDSIFDTYPHKDMMNYVVKEYERAYFQHYDTEACALSYLSDFVQWLKEKGIYDNTQIFVVSDHSGFDDIGIPYSVSQKGHRPVSLFLFKDFNTSGKLKLDSRLMANYDSPSMFCDNLPNGCPNVPKNILSNYPKNRNIISTIPIHWDISLHKKNEWLINHYFQVKGNVYDKSSWQDITESVKNGTFKIDGIEH</sequence>
<evidence type="ECO:0000259" key="1">
    <source>
        <dbReference type="Pfam" id="PF00884"/>
    </source>
</evidence>
<evidence type="ECO:0000313" key="2">
    <source>
        <dbReference type="EMBL" id="BAM32138.1"/>
    </source>
</evidence>
<dbReference type="SUPFAM" id="SSF53649">
    <property type="entry name" value="Alkaline phosphatase-like"/>
    <property type="match status" value="1"/>
</dbReference>
<dbReference type="Gene3D" id="3.40.720.10">
    <property type="entry name" value="Alkaline Phosphatase, subunit A"/>
    <property type="match status" value="2"/>
</dbReference>
<dbReference type="RefSeq" id="WP_002956542.1">
    <property type="nucleotide sequence ID" value="NC_020555.1"/>
</dbReference>
<proteinExistence type="predicted"/>
<evidence type="ECO:0000313" key="5">
    <source>
        <dbReference type="Proteomes" id="UP000006036"/>
    </source>
</evidence>
<name>A0AAI8MM51_9HELI</name>
<keyword evidence="4" id="KW-1185">Reference proteome</keyword>
<dbReference type="EMBL" id="AP012492">
    <property type="protein sequence ID" value="BAM32138.1"/>
    <property type="molecule type" value="Genomic_DNA"/>
</dbReference>
<evidence type="ECO:0000313" key="4">
    <source>
        <dbReference type="Proteomes" id="UP000005755"/>
    </source>
</evidence>
<dbReference type="Proteomes" id="UP000005755">
    <property type="component" value="Unassembled WGS sequence"/>
</dbReference>
<dbReference type="AlphaFoldDB" id="A0AAI8MM51"/>
<dbReference type="Proteomes" id="UP000006036">
    <property type="component" value="Chromosome 1"/>
</dbReference>
<dbReference type="KEGG" id="hcb:HCBAA847_0900"/>
<evidence type="ECO:0000313" key="3">
    <source>
        <dbReference type="EMBL" id="EFR46678.1"/>
    </source>
</evidence>
<organism evidence="2 5">
    <name type="scientific">Helicobacter cinaedi CCUG 18818 = ATCC BAA-847</name>
    <dbReference type="NCBI Taxonomy" id="537971"/>
    <lineage>
        <taxon>Bacteria</taxon>
        <taxon>Pseudomonadati</taxon>
        <taxon>Campylobacterota</taxon>
        <taxon>Epsilonproteobacteria</taxon>
        <taxon>Campylobacterales</taxon>
        <taxon>Helicobacteraceae</taxon>
        <taxon>Helicobacter</taxon>
    </lineage>
</organism>
<accession>A0AAI8MM51</accession>
<reference evidence="3" key="1">
    <citation type="submission" date="2008-08" db="EMBL/GenBank/DDBJ databases">
        <title>Annotation of Helicobacter cinaedi strain CCUG 18818.</title>
        <authorList>
            <consortium name="The Broad Institute Genome Sequencing Platform"/>
            <person name="Fox J.G."/>
            <person name="Shen Z."/>
            <person name="Charoenlap N."/>
            <person name="Schauer D.B."/>
            <person name="Ward D."/>
            <person name="Mehta T."/>
            <person name="Young S."/>
            <person name="Jaffe D."/>
            <person name="Gnerre S."/>
            <person name="Berlin A."/>
            <person name="Heiman D."/>
            <person name="Hepburn T."/>
            <person name="Shea T."/>
            <person name="Sykes S."/>
            <person name="Alvarado L."/>
            <person name="Kodira C."/>
            <person name="Borodovsky M."/>
            <person name="Lander E."/>
            <person name="Galagan J."/>
            <person name="Nusbaum C."/>
            <person name="Birren B."/>
        </authorList>
    </citation>
    <scope>NUCLEOTIDE SEQUENCE</scope>
    <source>
        <strain evidence="3">CCUG 18818</strain>
    </source>
</reference>
<protein>
    <submittedName>
        <fullName evidence="2">Inner membrane protein</fullName>
    </submittedName>
</protein>
<gene>
    <name evidence="2" type="ORF">HCBAA847_0900</name>
    <name evidence="3" type="ORF">HCCG_01225</name>
</gene>